<comment type="caution">
    <text evidence="1">The sequence shown here is derived from an EMBL/GenBank/DDBJ whole genome shotgun (WGS) entry which is preliminary data.</text>
</comment>
<accession>X1TFN6</accession>
<dbReference type="Pfam" id="PF06226">
    <property type="entry name" value="DUF1007"/>
    <property type="match status" value="1"/>
</dbReference>
<sequence length="143" mass="16846">MIINDFDEDYNLQFNSNEIENIKKNAFSNLKNFHYFSYISLNGKDFPFKKVANFSASIIGERLIYKFFIPYKIKAKEAEQVVTVAVYDDSYYCDVAFAENSPLMLKNAGTYTVHHEIVQNKKNPIYFGQVFPFEVVLYFRRKN</sequence>
<dbReference type="AlphaFoldDB" id="X1TFN6"/>
<reference evidence="1" key="1">
    <citation type="journal article" date="2014" name="Front. Microbiol.">
        <title>High frequency of phylogenetically diverse reductive dehalogenase-homologous genes in deep subseafloor sedimentary metagenomes.</title>
        <authorList>
            <person name="Kawai M."/>
            <person name="Futagami T."/>
            <person name="Toyoda A."/>
            <person name="Takaki Y."/>
            <person name="Nishi S."/>
            <person name="Hori S."/>
            <person name="Arai W."/>
            <person name="Tsubouchi T."/>
            <person name="Morono Y."/>
            <person name="Uchiyama I."/>
            <person name="Ito T."/>
            <person name="Fujiyama A."/>
            <person name="Inagaki F."/>
            <person name="Takami H."/>
        </authorList>
    </citation>
    <scope>NUCLEOTIDE SEQUENCE</scope>
    <source>
        <strain evidence="1">Expedition CK06-06</strain>
    </source>
</reference>
<gene>
    <name evidence="1" type="ORF">S12H4_18770</name>
</gene>
<name>X1TFN6_9ZZZZ</name>
<evidence type="ECO:0000313" key="1">
    <source>
        <dbReference type="EMBL" id="GAI78854.1"/>
    </source>
</evidence>
<organism evidence="1">
    <name type="scientific">marine sediment metagenome</name>
    <dbReference type="NCBI Taxonomy" id="412755"/>
    <lineage>
        <taxon>unclassified sequences</taxon>
        <taxon>metagenomes</taxon>
        <taxon>ecological metagenomes</taxon>
    </lineage>
</organism>
<proteinExistence type="predicted"/>
<dbReference type="EMBL" id="BARW01009308">
    <property type="protein sequence ID" value="GAI78854.1"/>
    <property type="molecule type" value="Genomic_DNA"/>
</dbReference>
<dbReference type="InterPro" id="IPR010412">
    <property type="entry name" value="DUF1007"/>
</dbReference>
<protein>
    <submittedName>
        <fullName evidence="1">Uncharacterized protein</fullName>
    </submittedName>
</protein>